<evidence type="ECO:0000313" key="2">
    <source>
        <dbReference type="EMBL" id="KAJ8311895.1"/>
    </source>
</evidence>
<evidence type="ECO:0000256" key="1">
    <source>
        <dbReference type="SAM" id="MobiDB-lite"/>
    </source>
</evidence>
<dbReference type="PANTHER" id="PTHR41148:SF1">
    <property type="entry name" value="LP09875P"/>
    <property type="match status" value="1"/>
</dbReference>
<evidence type="ECO:0000313" key="3">
    <source>
        <dbReference type="EMBL" id="KAJ8311938.1"/>
    </source>
</evidence>
<comment type="caution">
    <text evidence="2">The sequence shown here is derived from an EMBL/GenBank/DDBJ whole genome shotgun (WGS) entry which is preliminary data.</text>
</comment>
<dbReference type="Gene3D" id="2.30.29.30">
    <property type="entry name" value="Pleckstrin-homology domain (PH domain)/Phosphotyrosine-binding domain (PTB)"/>
    <property type="match status" value="1"/>
</dbReference>
<protein>
    <submittedName>
        <fullName evidence="2">Uncharacterized protein</fullName>
    </submittedName>
</protein>
<dbReference type="EMBL" id="JARBDR010000455">
    <property type="protein sequence ID" value="KAJ8311895.1"/>
    <property type="molecule type" value="Genomic_DNA"/>
</dbReference>
<reference evidence="2 4" key="1">
    <citation type="submission" date="2022-12" db="EMBL/GenBank/DDBJ databases">
        <title>Chromosome-level genome of Tegillarca granosa.</title>
        <authorList>
            <person name="Kim J."/>
        </authorList>
    </citation>
    <scope>NUCLEOTIDE SEQUENCE [LARGE SCALE GENOMIC DNA]</scope>
    <source>
        <strain evidence="2">Teg-2019</strain>
        <tissue evidence="2">Adductor muscle</tissue>
    </source>
</reference>
<dbReference type="PANTHER" id="PTHR41148">
    <property type="entry name" value="LP09875P"/>
    <property type="match status" value="1"/>
</dbReference>
<proteinExistence type="predicted"/>
<accession>A0ABQ9F8G6</accession>
<feature type="compositionally biased region" description="Basic and acidic residues" evidence="1">
    <location>
        <begin position="181"/>
        <end position="192"/>
    </location>
</feature>
<dbReference type="EMBL" id="JARBDR010000443">
    <property type="protein sequence ID" value="KAJ8311938.1"/>
    <property type="molecule type" value="Genomic_DNA"/>
</dbReference>
<evidence type="ECO:0000313" key="4">
    <source>
        <dbReference type="Proteomes" id="UP001217089"/>
    </source>
</evidence>
<organism evidence="2 4">
    <name type="scientific">Tegillarca granosa</name>
    <name type="common">Malaysian cockle</name>
    <name type="synonym">Anadara granosa</name>
    <dbReference type="NCBI Taxonomy" id="220873"/>
    <lineage>
        <taxon>Eukaryota</taxon>
        <taxon>Metazoa</taxon>
        <taxon>Spiralia</taxon>
        <taxon>Lophotrochozoa</taxon>
        <taxon>Mollusca</taxon>
        <taxon>Bivalvia</taxon>
        <taxon>Autobranchia</taxon>
        <taxon>Pteriomorphia</taxon>
        <taxon>Arcoida</taxon>
        <taxon>Arcoidea</taxon>
        <taxon>Arcidae</taxon>
        <taxon>Tegillarca</taxon>
    </lineage>
</organism>
<sequence>MSFLFGKKDKEKSLGKFYVEFLGWIEAKGLRGKQYTDSVVNELRRKQRKWKNAPKMTLQVSKKELKISQDVEEKKKRKIKTIKFPIIPTRDITYVVQATNPSDGRPDDIVACIYLGYVPRTKKYVHVHVYRFDTAETASNYVRIMNQIINMHADRVRDIEIVLAEKGEIDDPRIGSSDGMSDTRTDSGHSDHSAPNSIASTFSEDDLPSSEDIEPDLQSLKEVMAFDSVTSELKERLVGHQNKVAAPLLLPPKDYDTISRKHGNLDAIEKRRCLQLSIVGNASPRTRNRSDESGIDMSSPSETSDDKLSGLDSPVEDIPSPVSARTSRDLVYPPQSARSPRVSTNSFDRRSGLINRQPSFSSAYSSHSYRSNASSHSNGYSENINPGIIYTGRKIDTEIAPDYDNEPVVMRNKLNKTVEFDTMPEYAVVNKRRVHSTKVRDSAPLHLRNSYQSPNTNVRRVNSMYK</sequence>
<feature type="region of interest" description="Disordered" evidence="1">
    <location>
        <begin position="279"/>
        <end position="366"/>
    </location>
</feature>
<feature type="compositionally biased region" description="Polar residues" evidence="1">
    <location>
        <begin position="193"/>
        <end position="202"/>
    </location>
</feature>
<name>A0ABQ9F8G6_TEGGR</name>
<dbReference type="SUPFAM" id="SSF50729">
    <property type="entry name" value="PH domain-like"/>
    <property type="match status" value="1"/>
</dbReference>
<feature type="compositionally biased region" description="Polar residues" evidence="1">
    <location>
        <begin position="336"/>
        <end position="346"/>
    </location>
</feature>
<keyword evidence="4" id="KW-1185">Reference proteome</keyword>
<dbReference type="InterPro" id="IPR011993">
    <property type="entry name" value="PH-like_dom_sf"/>
</dbReference>
<gene>
    <name evidence="3" type="ORF">KUTeg_010511</name>
    <name evidence="2" type="ORF">KUTeg_010556</name>
</gene>
<feature type="region of interest" description="Disordered" evidence="1">
    <location>
        <begin position="170"/>
        <end position="213"/>
    </location>
</feature>
<feature type="compositionally biased region" description="Acidic residues" evidence="1">
    <location>
        <begin position="203"/>
        <end position="213"/>
    </location>
</feature>
<dbReference type="Proteomes" id="UP001217089">
    <property type="component" value="Unassembled WGS sequence"/>
</dbReference>